<feature type="domain" description="Peptidase M24" evidence="1">
    <location>
        <begin position="135"/>
        <end position="338"/>
    </location>
</feature>
<reference evidence="3 4" key="1">
    <citation type="submission" date="2016-10" db="EMBL/GenBank/DDBJ databases">
        <authorList>
            <person name="de Groot N.N."/>
        </authorList>
    </citation>
    <scope>NUCLEOTIDE SEQUENCE [LARGE SCALE GENOMIC DNA]</scope>
    <source>
        <strain evidence="3 4">WG14</strain>
    </source>
</reference>
<dbReference type="Proteomes" id="UP000199322">
    <property type="component" value="Unassembled WGS sequence"/>
</dbReference>
<gene>
    <name evidence="3" type="ORF">SAMN04488588_1901</name>
</gene>
<dbReference type="InterPro" id="IPR050659">
    <property type="entry name" value="Peptidase_M24B"/>
</dbReference>
<dbReference type="STRING" id="28234.SAMN04488588_1901"/>
<evidence type="ECO:0000313" key="4">
    <source>
        <dbReference type="Proteomes" id="UP000199322"/>
    </source>
</evidence>
<evidence type="ECO:0000313" key="3">
    <source>
        <dbReference type="EMBL" id="SDC83644.1"/>
    </source>
</evidence>
<organism evidence="3 4">
    <name type="scientific">Geotoga petraea</name>
    <dbReference type="NCBI Taxonomy" id="28234"/>
    <lineage>
        <taxon>Bacteria</taxon>
        <taxon>Thermotogati</taxon>
        <taxon>Thermotogota</taxon>
        <taxon>Thermotogae</taxon>
        <taxon>Petrotogales</taxon>
        <taxon>Petrotogaceae</taxon>
        <taxon>Geotoga</taxon>
    </lineage>
</organism>
<dbReference type="PANTHER" id="PTHR46112">
    <property type="entry name" value="AMINOPEPTIDASE"/>
    <property type="match status" value="1"/>
</dbReference>
<dbReference type="PANTHER" id="PTHR46112:SF3">
    <property type="entry name" value="AMINOPEPTIDASE YPDF"/>
    <property type="match status" value="1"/>
</dbReference>
<dbReference type="Pfam" id="PF00557">
    <property type="entry name" value="Peptidase_M24"/>
    <property type="match status" value="1"/>
</dbReference>
<dbReference type="SUPFAM" id="SSF55920">
    <property type="entry name" value="Creatinase/aminopeptidase"/>
    <property type="match status" value="1"/>
</dbReference>
<feature type="domain" description="Creatinase N-terminal" evidence="2">
    <location>
        <begin position="5"/>
        <end position="128"/>
    </location>
</feature>
<proteinExistence type="predicted"/>
<dbReference type="SUPFAM" id="SSF53092">
    <property type="entry name" value="Creatinase/prolidase N-terminal domain"/>
    <property type="match status" value="1"/>
</dbReference>
<dbReference type="InterPro" id="IPR000994">
    <property type="entry name" value="Pept_M24"/>
</dbReference>
<protein>
    <submittedName>
        <fullName evidence="3">Xaa-Pro dipeptidase</fullName>
    </submittedName>
</protein>
<keyword evidence="4" id="KW-1185">Reference proteome</keyword>
<dbReference type="CDD" id="cd01092">
    <property type="entry name" value="APP-like"/>
    <property type="match status" value="1"/>
</dbReference>
<name>A0A1G6PVF5_9BACT</name>
<dbReference type="InterPro" id="IPR029149">
    <property type="entry name" value="Creatin/AminoP/Spt16_N"/>
</dbReference>
<dbReference type="Gene3D" id="3.40.350.10">
    <property type="entry name" value="Creatinase/prolidase N-terminal domain"/>
    <property type="match status" value="1"/>
</dbReference>
<sequence>MNKQIEKLIEKMRKDEISQYIVGSTEDIFYLTGEWIESGERLLALLIDTNTQPILLVNKLFPIETENLNIVYYSDSDDPVKILSEFIQKNKNIAIDKNWPSHFLIKLMNMKSIIPVDKSIFIDELRMIKTPDEIKKMRESSKLNDQAIEEVIDLIPEMLPEKYVARAAENIINKIGFSGVSFSPLVAFGGSCGEPHHESNITKLKNGDSVIIDIGGIKDRYCSDMTRTVFYGEPGDTARRVYDIVLQANLKAIESVKPGVKFSEIDLAARKYIEKKGYGDFFTHRTGHSIGINAHEWPFVSENNNMVVQPGMIFSIEPGIYIPNQFGVRIEDLVLVTETGVEVLNNYTKEMQIL</sequence>
<dbReference type="InterPro" id="IPR036005">
    <property type="entry name" value="Creatinase/aminopeptidase-like"/>
</dbReference>
<dbReference type="Gene3D" id="3.90.230.10">
    <property type="entry name" value="Creatinase/methionine aminopeptidase superfamily"/>
    <property type="match status" value="1"/>
</dbReference>
<evidence type="ECO:0000259" key="1">
    <source>
        <dbReference type="Pfam" id="PF00557"/>
    </source>
</evidence>
<accession>A0A1G6PVF5</accession>
<dbReference type="EMBL" id="FMYV01000009">
    <property type="protein sequence ID" value="SDC83644.1"/>
    <property type="molecule type" value="Genomic_DNA"/>
</dbReference>
<dbReference type="AlphaFoldDB" id="A0A1G6PVF5"/>
<dbReference type="Pfam" id="PF01321">
    <property type="entry name" value="Creatinase_N"/>
    <property type="match status" value="1"/>
</dbReference>
<dbReference type="RefSeq" id="WP_091405283.1">
    <property type="nucleotide sequence ID" value="NZ_FMYV01000009.1"/>
</dbReference>
<evidence type="ECO:0000259" key="2">
    <source>
        <dbReference type="Pfam" id="PF01321"/>
    </source>
</evidence>
<dbReference type="InterPro" id="IPR000587">
    <property type="entry name" value="Creatinase_N"/>
</dbReference>